<organism evidence="1 2">
    <name type="scientific">Vespula squamosa</name>
    <name type="common">Southern yellow jacket</name>
    <name type="synonym">Wasp</name>
    <dbReference type="NCBI Taxonomy" id="30214"/>
    <lineage>
        <taxon>Eukaryota</taxon>
        <taxon>Metazoa</taxon>
        <taxon>Ecdysozoa</taxon>
        <taxon>Arthropoda</taxon>
        <taxon>Hexapoda</taxon>
        <taxon>Insecta</taxon>
        <taxon>Pterygota</taxon>
        <taxon>Neoptera</taxon>
        <taxon>Endopterygota</taxon>
        <taxon>Hymenoptera</taxon>
        <taxon>Apocrita</taxon>
        <taxon>Aculeata</taxon>
        <taxon>Vespoidea</taxon>
        <taxon>Vespidae</taxon>
        <taxon>Vespinae</taxon>
        <taxon>Vespula</taxon>
    </lineage>
</organism>
<gene>
    <name evidence="1" type="ORF">V1478_009081</name>
</gene>
<proteinExistence type="predicted"/>
<keyword evidence="2" id="KW-1185">Reference proteome</keyword>
<evidence type="ECO:0000313" key="1">
    <source>
        <dbReference type="EMBL" id="KAL2722218.1"/>
    </source>
</evidence>
<accession>A0ABD2ANM5</accession>
<reference evidence="1 2" key="1">
    <citation type="journal article" date="2024" name="Ann. Entomol. Soc. Am.">
        <title>Genomic analyses of the southern and eastern yellowjacket wasps (Hymenoptera: Vespidae) reveal evolutionary signatures of social life.</title>
        <authorList>
            <person name="Catto M.A."/>
            <person name="Caine P.B."/>
            <person name="Orr S.E."/>
            <person name="Hunt B.G."/>
            <person name="Goodisman M.A.D."/>
        </authorList>
    </citation>
    <scope>NUCLEOTIDE SEQUENCE [LARGE SCALE GENOMIC DNA]</scope>
    <source>
        <strain evidence="1">233</strain>
        <tissue evidence="1">Head and thorax</tissue>
    </source>
</reference>
<comment type="caution">
    <text evidence="1">The sequence shown here is derived from an EMBL/GenBank/DDBJ whole genome shotgun (WGS) entry which is preliminary data.</text>
</comment>
<dbReference type="AlphaFoldDB" id="A0ABD2ANM5"/>
<dbReference type="Proteomes" id="UP001607302">
    <property type="component" value="Unassembled WGS sequence"/>
</dbReference>
<evidence type="ECO:0000313" key="2">
    <source>
        <dbReference type="Proteomes" id="UP001607302"/>
    </source>
</evidence>
<name>A0ABD2ANM5_VESSQ</name>
<sequence>MKNAMWPTFYHKRSTDEELRQEYATEYGQIYLAIDSESPEKRRTSIMKIPEKCFPGRYHYIFVNALMHVLNISIGRKCT</sequence>
<protein>
    <submittedName>
        <fullName evidence="1">Uncharacterized protein</fullName>
    </submittedName>
</protein>
<dbReference type="EMBL" id="JAUDFV010000141">
    <property type="protein sequence ID" value="KAL2722218.1"/>
    <property type="molecule type" value="Genomic_DNA"/>
</dbReference>